<sequence length="70" mass="7953">MEYGFNVKRRKGLEDGDVGDSVNYTTLLDELERLDEMASTTTDPKTFSVLVFVLFFFIGFDGHSRVVVVQ</sequence>
<dbReference type="AlphaFoldDB" id="A0AAW2D6J4"/>
<evidence type="ECO:0000256" key="1">
    <source>
        <dbReference type="SAM" id="Phobius"/>
    </source>
</evidence>
<keyword evidence="1" id="KW-1133">Transmembrane helix</keyword>
<accession>A0AAW2D6J4</accession>
<keyword evidence="1" id="KW-0472">Membrane</keyword>
<evidence type="ECO:0000313" key="2">
    <source>
        <dbReference type="EMBL" id="KAL0004780.1"/>
    </source>
</evidence>
<feature type="transmembrane region" description="Helical" evidence="1">
    <location>
        <begin position="47"/>
        <end position="68"/>
    </location>
</feature>
<name>A0AAW2D6J4_9ROSI</name>
<protein>
    <submittedName>
        <fullName evidence="2">Uncharacterized protein</fullName>
    </submittedName>
</protein>
<organism evidence="2 3">
    <name type="scientific">Lithocarpus litseifolius</name>
    <dbReference type="NCBI Taxonomy" id="425828"/>
    <lineage>
        <taxon>Eukaryota</taxon>
        <taxon>Viridiplantae</taxon>
        <taxon>Streptophyta</taxon>
        <taxon>Embryophyta</taxon>
        <taxon>Tracheophyta</taxon>
        <taxon>Spermatophyta</taxon>
        <taxon>Magnoliopsida</taxon>
        <taxon>eudicotyledons</taxon>
        <taxon>Gunneridae</taxon>
        <taxon>Pentapetalae</taxon>
        <taxon>rosids</taxon>
        <taxon>fabids</taxon>
        <taxon>Fagales</taxon>
        <taxon>Fagaceae</taxon>
        <taxon>Lithocarpus</taxon>
    </lineage>
</organism>
<comment type="caution">
    <text evidence="2">The sequence shown here is derived from an EMBL/GenBank/DDBJ whole genome shotgun (WGS) entry which is preliminary data.</text>
</comment>
<dbReference type="EMBL" id="JAZDWU010000004">
    <property type="protein sequence ID" value="KAL0004780.1"/>
    <property type="molecule type" value="Genomic_DNA"/>
</dbReference>
<keyword evidence="3" id="KW-1185">Reference proteome</keyword>
<proteinExistence type="predicted"/>
<dbReference type="Proteomes" id="UP001459277">
    <property type="component" value="Unassembled WGS sequence"/>
</dbReference>
<reference evidence="2 3" key="1">
    <citation type="submission" date="2024-01" db="EMBL/GenBank/DDBJ databases">
        <title>A telomere-to-telomere, gap-free genome of sweet tea (Lithocarpus litseifolius).</title>
        <authorList>
            <person name="Zhou J."/>
        </authorList>
    </citation>
    <scope>NUCLEOTIDE SEQUENCE [LARGE SCALE GENOMIC DNA]</scope>
    <source>
        <strain evidence="2">Zhou-2022a</strain>
        <tissue evidence="2">Leaf</tissue>
    </source>
</reference>
<keyword evidence="1" id="KW-0812">Transmembrane</keyword>
<evidence type="ECO:0000313" key="3">
    <source>
        <dbReference type="Proteomes" id="UP001459277"/>
    </source>
</evidence>
<gene>
    <name evidence="2" type="ORF">SO802_012341</name>
</gene>